<accession>A0A814AII0</accession>
<reference evidence="1" key="1">
    <citation type="submission" date="2021-02" db="EMBL/GenBank/DDBJ databases">
        <authorList>
            <person name="Nowell W R."/>
        </authorList>
    </citation>
    <scope>NUCLEOTIDE SEQUENCE</scope>
    <source>
        <strain evidence="1">Ploen Becks lab</strain>
    </source>
</reference>
<feature type="non-terminal residue" evidence="1">
    <location>
        <position position="1"/>
    </location>
</feature>
<evidence type="ECO:0000313" key="1">
    <source>
        <dbReference type="EMBL" id="CAF0915060.1"/>
    </source>
</evidence>
<comment type="caution">
    <text evidence="1">The sequence shown here is derived from an EMBL/GenBank/DDBJ whole genome shotgun (WGS) entry which is preliminary data.</text>
</comment>
<evidence type="ECO:0000313" key="2">
    <source>
        <dbReference type="Proteomes" id="UP000663879"/>
    </source>
</evidence>
<sequence length="68" mass="8085">FISNDYWLCNKYIHIRYNLVNEHDSEVKDAVNKCYVLHMNGAGKESINIENFDKKFVGRVLSQIKFFK</sequence>
<protein>
    <submittedName>
        <fullName evidence="1">Uncharacterized protein</fullName>
    </submittedName>
</protein>
<gene>
    <name evidence="1" type="ORF">OXX778_LOCUS12105</name>
</gene>
<dbReference type="EMBL" id="CAJNOC010002142">
    <property type="protein sequence ID" value="CAF0915060.1"/>
    <property type="molecule type" value="Genomic_DNA"/>
</dbReference>
<proteinExistence type="predicted"/>
<dbReference type="Proteomes" id="UP000663879">
    <property type="component" value="Unassembled WGS sequence"/>
</dbReference>
<keyword evidence="2" id="KW-1185">Reference proteome</keyword>
<organism evidence="1 2">
    <name type="scientific">Brachionus calyciflorus</name>
    <dbReference type="NCBI Taxonomy" id="104777"/>
    <lineage>
        <taxon>Eukaryota</taxon>
        <taxon>Metazoa</taxon>
        <taxon>Spiralia</taxon>
        <taxon>Gnathifera</taxon>
        <taxon>Rotifera</taxon>
        <taxon>Eurotatoria</taxon>
        <taxon>Monogononta</taxon>
        <taxon>Pseudotrocha</taxon>
        <taxon>Ploima</taxon>
        <taxon>Brachionidae</taxon>
        <taxon>Brachionus</taxon>
    </lineage>
</organism>
<name>A0A814AII0_9BILA</name>
<dbReference type="AlphaFoldDB" id="A0A814AII0"/>